<name>A0A917TKK5_9ACTN</name>
<gene>
    <name evidence="2" type="ORF">GCM10007977_029730</name>
</gene>
<sequence>MLKGVEHGEGVVQTKQGQVHVALQQGTLTSVSGSSVTVQSADGWTRTWTLSNNVRVFELRHTLQPSTLTTGENIAVAGTTSGTGASETYTARFVRLHEHAGMQQSAPAAPSPGATSSPSGM</sequence>
<evidence type="ECO:0000313" key="3">
    <source>
        <dbReference type="Proteomes" id="UP000642070"/>
    </source>
</evidence>
<keyword evidence="3" id="KW-1185">Reference proteome</keyword>
<evidence type="ECO:0008006" key="4">
    <source>
        <dbReference type="Google" id="ProtNLM"/>
    </source>
</evidence>
<reference evidence="2" key="2">
    <citation type="submission" date="2020-09" db="EMBL/GenBank/DDBJ databases">
        <authorList>
            <person name="Sun Q."/>
            <person name="Ohkuma M."/>
        </authorList>
    </citation>
    <scope>NUCLEOTIDE SEQUENCE</scope>
    <source>
        <strain evidence="2">JCM 19831</strain>
    </source>
</reference>
<protein>
    <recommendedName>
        <fullName evidence="4">DUF5666 domain-containing protein</fullName>
    </recommendedName>
</protein>
<proteinExistence type="predicted"/>
<dbReference type="AlphaFoldDB" id="A0A917TKK5"/>
<feature type="region of interest" description="Disordered" evidence="1">
    <location>
        <begin position="99"/>
        <end position="121"/>
    </location>
</feature>
<comment type="caution">
    <text evidence="2">The sequence shown here is derived from an EMBL/GenBank/DDBJ whole genome shotgun (WGS) entry which is preliminary data.</text>
</comment>
<dbReference type="EMBL" id="BMPI01000012">
    <property type="protein sequence ID" value="GGM26599.1"/>
    <property type="molecule type" value="Genomic_DNA"/>
</dbReference>
<dbReference type="Proteomes" id="UP000642070">
    <property type="component" value="Unassembled WGS sequence"/>
</dbReference>
<accession>A0A917TKK5</accession>
<organism evidence="2 3">
    <name type="scientific">Dactylosporangium sucinum</name>
    <dbReference type="NCBI Taxonomy" id="1424081"/>
    <lineage>
        <taxon>Bacteria</taxon>
        <taxon>Bacillati</taxon>
        <taxon>Actinomycetota</taxon>
        <taxon>Actinomycetes</taxon>
        <taxon>Micromonosporales</taxon>
        <taxon>Micromonosporaceae</taxon>
        <taxon>Dactylosporangium</taxon>
    </lineage>
</organism>
<feature type="compositionally biased region" description="Low complexity" evidence="1">
    <location>
        <begin position="105"/>
        <end position="121"/>
    </location>
</feature>
<evidence type="ECO:0000313" key="2">
    <source>
        <dbReference type="EMBL" id="GGM26599.1"/>
    </source>
</evidence>
<evidence type="ECO:0000256" key="1">
    <source>
        <dbReference type="SAM" id="MobiDB-lite"/>
    </source>
</evidence>
<reference evidence="2" key="1">
    <citation type="journal article" date="2014" name="Int. J. Syst. Evol. Microbiol.">
        <title>Complete genome sequence of Corynebacterium casei LMG S-19264T (=DSM 44701T), isolated from a smear-ripened cheese.</title>
        <authorList>
            <consortium name="US DOE Joint Genome Institute (JGI-PGF)"/>
            <person name="Walter F."/>
            <person name="Albersmeier A."/>
            <person name="Kalinowski J."/>
            <person name="Ruckert C."/>
        </authorList>
    </citation>
    <scope>NUCLEOTIDE SEQUENCE</scope>
    <source>
        <strain evidence="2">JCM 19831</strain>
    </source>
</reference>